<dbReference type="Proteomes" id="UP001431783">
    <property type="component" value="Unassembled WGS sequence"/>
</dbReference>
<organism evidence="1 2">
    <name type="scientific">Henosepilachna vigintioctopunctata</name>
    <dbReference type="NCBI Taxonomy" id="420089"/>
    <lineage>
        <taxon>Eukaryota</taxon>
        <taxon>Metazoa</taxon>
        <taxon>Ecdysozoa</taxon>
        <taxon>Arthropoda</taxon>
        <taxon>Hexapoda</taxon>
        <taxon>Insecta</taxon>
        <taxon>Pterygota</taxon>
        <taxon>Neoptera</taxon>
        <taxon>Endopterygota</taxon>
        <taxon>Coleoptera</taxon>
        <taxon>Polyphaga</taxon>
        <taxon>Cucujiformia</taxon>
        <taxon>Coccinelloidea</taxon>
        <taxon>Coccinellidae</taxon>
        <taxon>Epilachninae</taxon>
        <taxon>Epilachnini</taxon>
        <taxon>Henosepilachna</taxon>
    </lineage>
</organism>
<name>A0AAW1UG08_9CUCU</name>
<evidence type="ECO:0000313" key="2">
    <source>
        <dbReference type="Proteomes" id="UP001431783"/>
    </source>
</evidence>
<dbReference type="AlphaFoldDB" id="A0AAW1UG08"/>
<comment type="caution">
    <text evidence="1">The sequence shown here is derived from an EMBL/GenBank/DDBJ whole genome shotgun (WGS) entry which is preliminary data.</text>
</comment>
<proteinExistence type="predicted"/>
<keyword evidence="2" id="KW-1185">Reference proteome</keyword>
<protein>
    <submittedName>
        <fullName evidence="1">Uncharacterized protein</fullName>
    </submittedName>
</protein>
<reference evidence="1 2" key="1">
    <citation type="submission" date="2023-03" db="EMBL/GenBank/DDBJ databases">
        <title>Genome insight into feeding habits of ladybird beetles.</title>
        <authorList>
            <person name="Li H.-S."/>
            <person name="Huang Y.-H."/>
            <person name="Pang H."/>
        </authorList>
    </citation>
    <scope>NUCLEOTIDE SEQUENCE [LARGE SCALE GENOMIC DNA]</scope>
    <source>
        <strain evidence="1">SYSU_2023b</strain>
        <tissue evidence="1">Whole body</tissue>
    </source>
</reference>
<evidence type="ECO:0000313" key="1">
    <source>
        <dbReference type="EMBL" id="KAK9882551.1"/>
    </source>
</evidence>
<sequence>MYQDSCALEKVRVNNTKQSMYRKSYIKHPEIICIENQFDALIVISRHRPEILPYYKHAKKIYYMTLTNLRQRYYGDSKNKSKETWNIIKTLTG</sequence>
<accession>A0AAW1UG08</accession>
<gene>
    <name evidence="1" type="ORF">WA026_021899</name>
</gene>
<dbReference type="EMBL" id="JARQZJ010000077">
    <property type="protein sequence ID" value="KAK9882551.1"/>
    <property type="molecule type" value="Genomic_DNA"/>
</dbReference>